<evidence type="ECO:0000256" key="7">
    <source>
        <dbReference type="RuleBase" id="RU363032"/>
    </source>
</evidence>
<dbReference type="GO" id="GO:0015416">
    <property type="term" value="F:ABC-type phosphonate transporter activity"/>
    <property type="evidence" value="ECO:0007669"/>
    <property type="project" value="InterPro"/>
</dbReference>
<feature type="transmembrane region" description="Helical" evidence="7">
    <location>
        <begin position="145"/>
        <end position="163"/>
    </location>
</feature>
<keyword evidence="3" id="KW-1003">Cell membrane</keyword>
<evidence type="ECO:0000256" key="5">
    <source>
        <dbReference type="ARBA" id="ARBA00022989"/>
    </source>
</evidence>
<dbReference type="PANTHER" id="PTHR30043:SF1">
    <property type="entry name" value="ABC TRANSPORT SYSTEM PERMEASE PROTEIN P69"/>
    <property type="match status" value="1"/>
</dbReference>
<sequence>MADSAIPRPRQATSSATRQVIVVREAYIAQTRRKRLYSGIMLGVFVALMASGFMLADSRNAGGFWSGLHRLPDFPASVMSEAWAKRAELPENLARYFPALIETLNIAAVSTLIGTIGGTLLSMLSTRGLARWPRLIPLFRRIMDVMRAVPEIVIALVLIFVLGGGPVPAMIAIAFHTCGALGKMFSEVNENASLKPVEGLASVGANWSQRMLLGVVPQVAPNYLSYALLRFEINIRASAILGFVGAGGIGYELKNAISWGQGKYDAAAAIFLLLITTIIIVDQLSSMGRDRMTHGRKSEMMA</sequence>
<evidence type="ECO:0000259" key="8">
    <source>
        <dbReference type="PROSITE" id="PS50928"/>
    </source>
</evidence>
<feature type="transmembrane region" description="Helical" evidence="7">
    <location>
        <begin position="36"/>
        <end position="56"/>
    </location>
</feature>
<feature type="domain" description="ABC transmembrane type-1" evidence="8">
    <location>
        <begin position="100"/>
        <end position="285"/>
    </location>
</feature>
<dbReference type="CDD" id="cd06261">
    <property type="entry name" value="TM_PBP2"/>
    <property type="match status" value="1"/>
</dbReference>
<dbReference type="Pfam" id="PF00528">
    <property type="entry name" value="BPD_transp_1"/>
    <property type="match status" value="1"/>
</dbReference>
<evidence type="ECO:0000256" key="1">
    <source>
        <dbReference type="ARBA" id="ARBA00004651"/>
    </source>
</evidence>
<feature type="transmembrane region" description="Helical" evidence="7">
    <location>
        <begin position="104"/>
        <end position="124"/>
    </location>
</feature>
<dbReference type="RefSeq" id="WP_119399705.1">
    <property type="nucleotide sequence ID" value="NZ_QWJJ01000012.1"/>
</dbReference>
<comment type="subcellular location">
    <subcellularLocation>
        <location evidence="1 7">Cell membrane</location>
        <topology evidence="1 7">Multi-pass membrane protein</topology>
    </subcellularLocation>
</comment>
<comment type="similarity">
    <text evidence="7">Belongs to the binding-protein-dependent transport system permease family.</text>
</comment>
<reference evidence="9 10" key="1">
    <citation type="submission" date="2018-08" db="EMBL/GenBank/DDBJ databases">
        <title>Pseudooceanicola sediminis CY03 in the family Rhodobacteracea.</title>
        <authorList>
            <person name="Zhang Y.-J."/>
        </authorList>
    </citation>
    <scope>NUCLEOTIDE SEQUENCE [LARGE SCALE GENOMIC DNA]</scope>
    <source>
        <strain evidence="9 10">CY03</strain>
    </source>
</reference>
<dbReference type="Gene3D" id="1.10.3720.10">
    <property type="entry name" value="MetI-like"/>
    <property type="match status" value="1"/>
</dbReference>
<name>A0A399IYL0_9RHOB</name>
<evidence type="ECO:0000313" key="10">
    <source>
        <dbReference type="Proteomes" id="UP000265848"/>
    </source>
</evidence>
<keyword evidence="5 7" id="KW-1133">Transmembrane helix</keyword>
<dbReference type="OrthoDB" id="9808005at2"/>
<dbReference type="Proteomes" id="UP000265848">
    <property type="component" value="Unassembled WGS sequence"/>
</dbReference>
<evidence type="ECO:0000313" key="9">
    <source>
        <dbReference type="EMBL" id="RII38054.1"/>
    </source>
</evidence>
<dbReference type="InterPro" id="IPR035906">
    <property type="entry name" value="MetI-like_sf"/>
</dbReference>
<dbReference type="AlphaFoldDB" id="A0A399IYL0"/>
<dbReference type="PANTHER" id="PTHR30043">
    <property type="entry name" value="PHOSPHONATES TRANSPORT SYSTEM PERMEASE PROTEIN"/>
    <property type="match status" value="1"/>
</dbReference>
<comment type="caution">
    <text evidence="9">The sequence shown here is derived from an EMBL/GenBank/DDBJ whole genome shotgun (WGS) entry which is preliminary data.</text>
</comment>
<dbReference type="PROSITE" id="PS50928">
    <property type="entry name" value="ABC_TM1"/>
    <property type="match status" value="1"/>
</dbReference>
<organism evidence="9 10">
    <name type="scientific">Pseudooceanicola sediminis</name>
    <dbReference type="NCBI Taxonomy" id="2211117"/>
    <lineage>
        <taxon>Bacteria</taxon>
        <taxon>Pseudomonadati</taxon>
        <taxon>Pseudomonadota</taxon>
        <taxon>Alphaproteobacteria</taxon>
        <taxon>Rhodobacterales</taxon>
        <taxon>Paracoccaceae</taxon>
        <taxon>Pseudooceanicola</taxon>
    </lineage>
</organism>
<keyword evidence="2 7" id="KW-0813">Transport</keyword>
<protein>
    <submittedName>
        <fullName evidence="9">Phosphonate ABC transporter, permease protein PhnE</fullName>
    </submittedName>
</protein>
<dbReference type="EMBL" id="QWJJ01000012">
    <property type="protein sequence ID" value="RII38054.1"/>
    <property type="molecule type" value="Genomic_DNA"/>
</dbReference>
<dbReference type="GO" id="GO:0005886">
    <property type="term" value="C:plasma membrane"/>
    <property type="evidence" value="ECO:0007669"/>
    <property type="project" value="UniProtKB-SubCell"/>
</dbReference>
<accession>A0A399IYL0</accession>
<dbReference type="InterPro" id="IPR005769">
    <property type="entry name" value="PhnE/PtxC"/>
</dbReference>
<proteinExistence type="inferred from homology"/>
<keyword evidence="4 7" id="KW-0812">Transmembrane</keyword>
<keyword evidence="10" id="KW-1185">Reference proteome</keyword>
<evidence type="ECO:0000256" key="6">
    <source>
        <dbReference type="ARBA" id="ARBA00023136"/>
    </source>
</evidence>
<keyword evidence="6 7" id="KW-0472">Membrane</keyword>
<dbReference type="InterPro" id="IPR000515">
    <property type="entry name" value="MetI-like"/>
</dbReference>
<dbReference type="SUPFAM" id="SSF161098">
    <property type="entry name" value="MetI-like"/>
    <property type="match status" value="1"/>
</dbReference>
<evidence type="ECO:0000256" key="3">
    <source>
        <dbReference type="ARBA" id="ARBA00022475"/>
    </source>
</evidence>
<evidence type="ECO:0000256" key="2">
    <source>
        <dbReference type="ARBA" id="ARBA00022448"/>
    </source>
</evidence>
<gene>
    <name evidence="9" type="primary">phnE</name>
    <name evidence="9" type="ORF">DL237_14020</name>
</gene>
<dbReference type="NCBIfam" id="TIGR01097">
    <property type="entry name" value="PhnE"/>
    <property type="match status" value="1"/>
</dbReference>
<evidence type="ECO:0000256" key="4">
    <source>
        <dbReference type="ARBA" id="ARBA00022692"/>
    </source>
</evidence>
<feature type="transmembrane region" description="Helical" evidence="7">
    <location>
        <begin position="266"/>
        <end position="284"/>
    </location>
</feature>